<evidence type="ECO:0000313" key="1">
    <source>
        <dbReference type="EMBL" id="NGN44645.1"/>
    </source>
</evidence>
<dbReference type="AlphaFoldDB" id="A0A7C9V9Z8"/>
<keyword evidence="2" id="KW-1185">Reference proteome</keyword>
<dbReference type="RefSeq" id="WP_165121021.1">
    <property type="nucleotide sequence ID" value="NZ_JAAKZG010000017.1"/>
</dbReference>
<dbReference type="Proteomes" id="UP000481252">
    <property type="component" value="Unassembled WGS sequence"/>
</dbReference>
<gene>
    <name evidence="1" type="ORF">G6N74_26655</name>
</gene>
<name>A0A7C9V9Z8_9HYPH</name>
<evidence type="ECO:0000313" key="2">
    <source>
        <dbReference type="Proteomes" id="UP000481252"/>
    </source>
</evidence>
<reference evidence="1 2" key="1">
    <citation type="submission" date="2020-02" db="EMBL/GenBank/DDBJ databases">
        <title>Genome sequence of the type strain CGMCC 1.15528 of Mesorhizobium zhangyense.</title>
        <authorList>
            <person name="Gao J."/>
            <person name="Sun J."/>
        </authorList>
    </citation>
    <scope>NUCLEOTIDE SEQUENCE [LARGE SCALE GENOMIC DNA]</scope>
    <source>
        <strain evidence="1 2">CGMCC 1.15528</strain>
    </source>
</reference>
<sequence>MSIHLGHDDPEVRQKFGSDSARLVYGLDRENERLVHISVARRGLAYGLICPHCKATLIANLKDDLKAAHFAHQGPACGGGAETALHLLCKEIIRNELRLTIPRQFAAHGTYELLIAEERAIAVDRATLEHREHIEVIPDLLLQVGALELFVEIAVTHPCGEEKIARLRRLGTAAVEIDMSSMPRNATLDAVRQAVLSAAPRKWLFNVRIERAIEDLRLREQRDAEACARRLASAARRKMEAYDRTRRSAGEQKLRIKDLPALRYLGLRQHLGVEIGGTGCFTVRPETWRSVVLATILRPRLHHQRFLATDHIVSRLVEEGYIQSDFVKLTKVLADAARNLDPEFLTPWEAVHRFLQALTKAGLTEQQHLSFALTSSLADRWRGWEAAERSKRERADKISSLVSRILDNIPEKARGSMTVESWWQVIDTKSGMARKETFVADNAIDNDLEKLLDVLLLRTSASPRGLYGLPAEGAIEEALSRRAENEAKAKEKREADEADDRRQSMIRLSEQTLNEQDLPDFLRTPVAEQGGILPLDLAEANITGYGLAEEALRNFAQARRTDRVATEWRSKLDGEARKLFGDSAARVVRQPVDGKLDGRPPLIYCRDERTYQAALGILRWIAQMR</sequence>
<comment type="caution">
    <text evidence="1">The sequence shown here is derived from an EMBL/GenBank/DDBJ whole genome shotgun (WGS) entry which is preliminary data.</text>
</comment>
<dbReference type="EMBL" id="JAAKZG010000017">
    <property type="protein sequence ID" value="NGN44645.1"/>
    <property type="molecule type" value="Genomic_DNA"/>
</dbReference>
<protein>
    <submittedName>
        <fullName evidence="1">Uncharacterized protein</fullName>
    </submittedName>
</protein>
<organism evidence="1 2">
    <name type="scientific">Mesorhizobium zhangyense</name>
    <dbReference type="NCBI Taxonomy" id="1776730"/>
    <lineage>
        <taxon>Bacteria</taxon>
        <taxon>Pseudomonadati</taxon>
        <taxon>Pseudomonadota</taxon>
        <taxon>Alphaproteobacteria</taxon>
        <taxon>Hyphomicrobiales</taxon>
        <taxon>Phyllobacteriaceae</taxon>
        <taxon>Mesorhizobium</taxon>
    </lineage>
</organism>
<accession>A0A7C9V9Z8</accession>
<proteinExistence type="predicted"/>